<evidence type="ECO:0000256" key="7">
    <source>
        <dbReference type="ARBA" id="ARBA00022801"/>
    </source>
</evidence>
<dbReference type="PANTHER" id="PTHR46018:SF2">
    <property type="entry name" value="ZINC PHOSPHODIESTERASE ELAC PROTEIN 1"/>
    <property type="match status" value="1"/>
</dbReference>
<name>A0A024U1T5_9STRA</name>
<reference evidence="9" key="1">
    <citation type="submission" date="2013-12" db="EMBL/GenBank/DDBJ databases">
        <title>The Genome Sequence of Aphanomyces invadans NJM9701.</title>
        <authorList>
            <consortium name="The Broad Institute Genomics Platform"/>
            <person name="Russ C."/>
            <person name="Tyler B."/>
            <person name="van West P."/>
            <person name="Dieguez-Uribeondo J."/>
            <person name="Young S.K."/>
            <person name="Zeng Q."/>
            <person name="Gargeya S."/>
            <person name="Fitzgerald M."/>
            <person name="Abouelleil A."/>
            <person name="Alvarado L."/>
            <person name="Chapman S.B."/>
            <person name="Gainer-Dewar J."/>
            <person name="Goldberg J."/>
            <person name="Griggs A."/>
            <person name="Gujja S."/>
            <person name="Hansen M."/>
            <person name="Howarth C."/>
            <person name="Imamovic A."/>
            <person name="Ireland A."/>
            <person name="Larimer J."/>
            <person name="McCowan C."/>
            <person name="Murphy C."/>
            <person name="Pearson M."/>
            <person name="Poon T.W."/>
            <person name="Priest M."/>
            <person name="Roberts A."/>
            <person name="Saif S."/>
            <person name="Shea T."/>
            <person name="Sykes S."/>
            <person name="Wortman J."/>
            <person name="Nusbaum C."/>
            <person name="Birren B."/>
        </authorList>
    </citation>
    <scope>NUCLEOTIDE SEQUENCE [LARGE SCALE GENOMIC DNA]</scope>
    <source>
        <strain evidence="9">NJM9701</strain>
    </source>
</reference>
<dbReference type="SUPFAM" id="SSF56281">
    <property type="entry name" value="Metallo-hydrolase/oxidoreductase"/>
    <property type="match status" value="1"/>
</dbReference>
<evidence type="ECO:0000313" key="9">
    <source>
        <dbReference type="EMBL" id="ETW00219.1"/>
    </source>
</evidence>
<dbReference type="AlphaFoldDB" id="A0A024U1T5"/>
<keyword evidence="4" id="KW-0540">Nuclease</keyword>
<dbReference type="STRING" id="157072.A0A024U1T5"/>
<dbReference type="OrthoDB" id="527344at2759"/>
<evidence type="ECO:0000256" key="6">
    <source>
        <dbReference type="ARBA" id="ARBA00022759"/>
    </source>
</evidence>
<proteinExistence type="inferred from homology"/>
<keyword evidence="3" id="KW-0819">tRNA processing</keyword>
<evidence type="ECO:0000256" key="2">
    <source>
        <dbReference type="ARBA" id="ARBA00011738"/>
    </source>
</evidence>
<gene>
    <name evidence="9" type="ORF">H310_07612</name>
</gene>
<dbReference type="PANTHER" id="PTHR46018">
    <property type="entry name" value="ZINC PHOSPHODIESTERASE ELAC PROTEIN 1"/>
    <property type="match status" value="1"/>
</dbReference>
<evidence type="ECO:0000256" key="1">
    <source>
        <dbReference type="ARBA" id="ARBA00001947"/>
    </source>
</evidence>
<comment type="subunit">
    <text evidence="2">Homodimer.</text>
</comment>
<dbReference type="InterPro" id="IPR013471">
    <property type="entry name" value="RNase_Z/BN"/>
</dbReference>
<evidence type="ECO:0000256" key="8">
    <source>
        <dbReference type="ARBA" id="ARBA00022833"/>
    </source>
</evidence>
<keyword evidence="7" id="KW-0378">Hydrolase</keyword>
<sequence>MPRRHHGETSSEAALPQPPLVEMVFLGTASMVSSSTRHVSGIGVAIGGDCWIFDAGEGTGTQLAKSAVLQSAVSRVFVTHMHGDHVFGLMGLLLSVGCTGEPRIIQVVGPPGLRKYLRRNLADTESNMLCQYRVDELWFGEAPASDIYDADPLYVPMELPGLNVAPLNDGTWRVPPPPSTGKLHPRHQHIDNSGNVEETFFVCAAPLKHTLEPCYAFVIQERDYPGRVHLTSDLKSRLLAPDNQEFLQRRDISNPLAVLTALQHGHSVELVDGTLLPEDVLSERRIGRRLAILGDTCDSRAVARLAVGADVVVHECTNAFIDMLDGAHSTFNEVEATTYVHGHSTPRTAGRFAQALRCRHLILTHFSRRYKDDGSMEPVMECIRQQCASHYDSGKIECAHDLEVVTIKIPKGDRYSDKEQAYRDAASAADDAKAHAKAFFLARKTSLSHRTRRLLE</sequence>
<keyword evidence="6" id="KW-0255">Endonuclease</keyword>
<dbReference type="InterPro" id="IPR036866">
    <property type="entry name" value="RibonucZ/Hydroxyglut_hydro"/>
</dbReference>
<dbReference type="GO" id="GO:0046872">
    <property type="term" value="F:metal ion binding"/>
    <property type="evidence" value="ECO:0007669"/>
    <property type="project" value="UniProtKB-KW"/>
</dbReference>
<evidence type="ECO:0000256" key="3">
    <source>
        <dbReference type="ARBA" id="ARBA00022694"/>
    </source>
</evidence>
<dbReference type="Gene3D" id="3.60.15.10">
    <property type="entry name" value="Ribonuclease Z/Hydroxyacylglutathione hydrolase-like"/>
    <property type="match status" value="1"/>
</dbReference>
<dbReference type="VEuPathDB" id="FungiDB:H310_07612"/>
<dbReference type="GO" id="GO:0042781">
    <property type="term" value="F:3'-tRNA processing endoribonuclease activity"/>
    <property type="evidence" value="ECO:0007669"/>
    <property type="project" value="TreeGrafter"/>
</dbReference>
<dbReference type="Pfam" id="PF23023">
    <property type="entry name" value="Anti-Pycsar_Apyc1"/>
    <property type="match status" value="1"/>
</dbReference>
<evidence type="ECO:0000256" key="4">
    <source>
        <dbReference type="ARBA" id="ARBA00022722"/>
    </source>
</evidence>
<dbReference type="RefSeq" id="XP_008871244.1">
    <property type="nucleotide sequence ID" value="XM_008873022.1"/>
</dbReference>
<keyword evidence="5" id="KW-0479">Metal-binding</keyword>
<evidence type="ECO:0000256" key="5">
    <source>
        <dbReference type="ARBA" id="ARBA00022723"/>
    </source>
</evidence>
<organism evidence="9">
    <name type="scientific">Aphanomyces invadans</name>
    <dbReference type="NCBI Taxonomy" id="157072"/>
    <lineage>
        <taxon>Eukaryota</taxon>
        <taxon>Sar</taxon>
        <taxon>Stramenopiles</taxon>
        <taxon>Oomycota</taxon>
        <taxon>Saprolegniomycetes</taxon>
        <taxon>Saprolegniales</taxon>
        <taxon>Verrucalvaceae</taxon>
        <taxon>Aphanomyces</taxon>
    </lineage>
</organism>
<protein>
    <submittedName>
        <fullName evidence="9">Uncharacterized protein</fullName>
    </submittedName>
</protein>
<accession>A0A024U1T5</accession>
<dbReference type="EMBL" id="KI913965">
    <property type="protein sequence ID" value="ETW00219.1"/>
    <property type="molecule type" value="Genomic_DNA"/>
</dbReference>
<dbReference type="HAMAP" id="MF_01818">
    <property type="entry name" value="RNase_Z_BN"/>
    <property type="match status" value="1"/>
</dbReference>
<dbReference type="GO" id="GO:0005634">
    <property type="term" value="C:nucleus"/>
    <property type="evidence" value="ECO:0007669"/>
    <property type="project" value="TreeGrafter"/>
</dbReference>
<dbReference type="eggNOG" id="KOG2121">
    <property type="taxonomic scope" value="Eukaryota"/>
</dbReference>
<dbReference type="GeneID" id="20084662"/>
<comment type="cofactor">
    <cofactor evidence="1">
        <name>Zn(2+)</name>
        <dbReference type="ChEBI" id="CHEBI:29105"/>
    </cofactor>
</comment>
<keyword evidence="8" id="KW-0862">Zinc</keyword>